<dbReference type="GO" id="GO:0030261">
    <property type="term" value="P:chromosome condensation"/>
    <property type="evidence" value="ECO:0007669"/>
    <property type="project" value="UniProtKB-KW"/>
</dbReference>
<dbReference type="AlphaFoldDB" id="A0A150PUD8"/>
<name>A0A150PUD8_SORCE</name>
<gene>
    <name evidence="5" type="ORF">BE08_43290</name>
</gene>
<dbReference type="Pfam" id="PF13558">
    <property type="entry name" value="SbcC_Walker_B"/>
    <property type="match status" value="1"/>
</dbReference>
<evidence type="ECO:0000313" key="6">
    <source>
        <dbReference type="Proteomes" id="UP000075420"/>
    </source>
</evidence>
<keyword evidence="3" id="KW-0238">DNA-binding</keyword>
<dbReference type="PANTHER" id="PTHR42963">
    <property type="entry name" value="CHROMOSOME PARTITION PROTEIN MUKB"/>
    <property type="match status" value="1"/>
</dbReference>
<dbReference type="Gene3D" id="3.40.1140.10">
    <property type="match status" value="1"/>
</dbReference>
<dbReference type="GO" id="GO:0005737">
    <property type="term" value="C:cytoplasm"/>
    <property type="evidence" value="ECO:0007669"/>
    <property type="project" value="TreeGrafter"/>
</dbReference>
<dbReference type="EMBL" id="JELY01000461">
    <property type="protein sequence ID" value="KYF59300.1"/>
    <property type="molecule type" value="Genomic_DNA"/>
</dbReference>
<keyword evidence="1" id="KW-0963">Cytoplasm</keyword>
<organism evidence="5 6">
    <name type="scientific">Sorangium cellulosum</name>
    <name type="common">Polyangium cellulosum</name>
    <dbReference type="NCBI Taxonomy" id="56"/>
    <lineage>
        <taxon>Bacteria</taxon>
        <taxon>Pseudomonadati</taxon>
        <taxon>Myxococcota</taxon>
        <taxon>Polyangia</taxon>
        <taxon>Polyangiales</taxon>
        <taxon>Polyangiaceae</taxon>
        <taxon>Sorangium</taxon>
    </lineage>
</organism>
<dbReference type="PANTHER" id="PTHR42963:SF1">
    <property type="entry name" value="DUF4476 DOMAIN-CONTAINING PROTEIN"/>
    <property type="match status" value="1"/>
</dbReference>
<dbReference type="GO" id="GO:0003677">
    <property type="term" value="F:DNA binding"/>
    <property type="evidence" value="ECO:0007669"/>
    <property type="project" value="UniProtKB-KW"/>
</dbReference>
<evidence type="ECO:0000313" key="5">
    <source>
        <dbReference type="EMBL" id="KYF59300.1"/>
    </source>
</evidence>
<comment type="caution">
    <text evidence="5">The sequence shown here is derived from an EMBL/GenBank/DDBJ whole genome shotgun (WGS) entry which is preliminary data.</text>
</comment>
<keyword evidence="4" id="KW-0175">Coiled coil</keyword>
<sequence length="332" mass="37437">MDRFDRLGIPDPSEEELAAAEKEVARLDEEHRSHDTRHRELLTTEGEFAAGVLDLWLTVRDWLRRRLPAQVAEVDDPREALRRLRDQLSALEERLKSQETVLRGASEDVARGIDVQIRKARTQVNRLNKNLEGVSFGSIQGIRVRQNPVEKMEQVLRALRDGAAQALLVQADLPIEDALDQIFQRFGGGRTGGQKLLDYREYVHLQVEVRRKAGADWEIANPGRLSTGEAIGVGAALMMVVLTEWERDAMLLRGKKSHGSLRFLFLDEANRLSHDNLGVLFDLCQALDLQLLIAAPEVARAEGNTTYRLVRKMTADGREEVLVSGRRTRAEA</sequence>
<evidence type="ECO:0000256" key="3">
    <source>
        <dbReference type="ARBA" id="ARBA00023125"/>
    </source>
</evidence>
<protein>
    <submittedName>
        <fullName evidence="5">Uncharacterized protein</fullName>
    </submittedName>
</protein>
<dbReference type="InterPro" id="IPR050308">
    <property type="entry name" value="MukB/SMC"/>
</dbReference>
<keyword evidence="2" id="KW-0226">DNA condensation</keyword>
<evidence type="ECO:0000256" key="4">
    <source>
        <dbReference type="SAM" id="Coils"/>
    </source>
</evidence>
<reference evidence="5 6" key="1">
    <citation type="submission" date="2014-02" db="EMBL/GenBank/DDBJ databases">
        <title>The small core and large imbalanced accessory genome model reveals a collaborative survival strategy of Sorangium cellulosum strains in nature.</title>
        <authorList>
            <person name="Han K."/>
            <person name="Peng R."/>
            <person name="Blom J."/>
            <person name="Li Y.-Z."/>
        </authorList>
    </citation>
    <scope>NUCLEOTIDE SEQUENCE [LARGE SCALE GENOMIC DNA]</scope>
    <source>
        <strain evidence="5 6">So0157-25</strain>
    </source>
</reference>
<accession>A0A150PUD8</accession>
<dbReference type="Proteomes" id="UP000075420">
    <property type="component" value="Unassembled WGS sequence"/>
</dbReference>
<evidence type="ECO:0000256" key="1">
    <source>
        <dbReference type="ARBA" id="ARBA00022490"/>
    </source>
</evidence>
<proteinExistence type="predicted"/>
<evidence type="ECO:0000256" key="2">
    <source>
        <dbReference type="ARBA" id="ARBA00023067"/>
    </source>
</evidence>
<feature type="coiled-coil region" evidence="4">
    <location>
        <begin position="74"/>
        <end position="108"/>
    </location>
</feature>